<dbReference type="InterPro" id="IPR036397">
    <property type="entry name" value="RNaseH_sf"/>
</dbReference>
<sequence length="129" mass="14078">MVLGWKGPPPGVFKINVDGATSADGRLSSIGVVIRDRKGNTIAAMCKTLPSQHSSEGTEILAVENGVLLAKELELSQIYIELDALMVVQDIQAGNTNGSLGHLHQGINCILETFNCWKIQQLKREYHCY</sequence>
<evidence type="ECO:0000313" key="2">
    <source>
        <dbReference type="EnsemblPlants" id="QL10p029361:mrna:CDS:1"/>
    </source>
</evidence>
<dbReference type="InterPro" id="IPR053151">
    <property type="entry name" value="RNase_H-like"/>
</dbReference>
<dbReference type="PANTHER" id="PTHR47723:SF19">
    <property type="entry name" value="POLYNUCLEOTIDYL TRANSFERASE, RIBONUCLEASE H-LIKE SUPERFAMILY PROTEIN"/>
    <property type="match status" value="1"/>
</dbReference>
<dbReference type="Proteomes" id="UP000594261">
    <property type="component" value="Chromosome 10"/>
</dbReference>
<name>A0A7N2MQM8_QUELO</name>
<dbReference type="GO" id="GO:0003676">
    <property type="term" value="F:nucleic acid binding"/>
    <property type="evidence" value="ECO:0007669"/>
    <property type="project" value="InterPro"/>
</dbReference>
<dbReference type="PANTHER" id="PTHR47723">
    <property type="entry name" value="OS05G0353850 PROTEIN"/>
    <property type="match status" value="1"/>
</dbReference>
<dbReference type="InParanoid" id="A0A7N2MQM8"/>
<dbReference type="GO" id="GO:0004523">
    <property type="term" value="F:RNA-DNA hybrid ribonuclease activity"/>
    <property type="evidence" value="ECO:0007669"/>
    <property type="project" value="InterPro"/>
</dbReference>
<keyword evidence="3" id="KW-1185">Reference proteome</keyword>
<accession>A0A7N2MQM8</accession>
<dbReference type="CDD" id="cd06222">
    <property type="entry name" value="RNase_H_like"/>
    <property type="match status" value="1"/>
</dbReference>
<dbReference type="Pfam" id="PF13456">
    <property type="entry name" value="RVT_3"/>
    <property type="match status" value="1"/>
</dbReference>
<evidence type="ECO:0000313" key="3">
    <source>
        <dbReference type="Proteomes" id="UP000594261"/>
    </source>
</evidence>
<proteinExistence type="predicted"/>
<dbReference type="InterPro" id="IPR012337">
    <property type="entry name" value="RNaseH-like_sf"/>
</dbReference>
<dbReference type="AlphaFoldDB" id="A0A7N2MQM8"/>
<dbReference type="InterPro" id="IPR002156">
    <property type="entry name" value="RNaseH_domain"/>
</dbReference>
<dbReference type="EnsemblPlants" id="QL10p029361:mrna">
    <property type="protein sequence ID" value="QL10p029361:mrna:CDS:1"/>
    <property type="gene ID" value="QL10p029361"/>
</dbReference>
<dbReference type="InterPro" id="IPR044730">
    <property type="entry name" value="RNase_H-like_dom_plant"/>
</dbReference>
<dbReference type="SUPFAM" id="SSF53098">
    <property type="entry name" value="Ribonuclease H-like"/>
    <property type="match status" value="1"/>
</dbReference>
<dbReference type="EMBL" id="LRBV02000010">
    <property type="status" value="NOT_ANNOTATED_CDS"/>
    <property type="molecule type" value="Genomic_DNA"/>
</dbReference>
<dbReference type="Gene3D" id="3.30.420.10">
    <property type="entry name" value="Ribonuclease H-like superfamily/Ribonuclease H"/>
    <property type="match status" value="1"/>
</dbReference>
<reference evidence="2 3" key="1">
    <citation type="journal article" date="2016" name="G3 (Bethesda)">
        <title>First Draft Assembly and Annotation of the Genome of a California Endemic Oak Quercus lobata Nee (Fagaceae).</title>
        <authorList>
            <person name="Sork V.L."/>
            <person name="Fitz-Gibbon S.T."/>
            <person name="Puiu D."/>
            <person name="Crepeau M."/>
            <person name="Gugger P.F."/>
            <person name="Sherman R."/>
            <person name="Stevens K."/>
            <person name="Langley C.H."/>
            <person name="Pellegrini M."/>
            <person name="Salzberg S.L."/>
        </authorList>
    </citation>
    <scope>NUCLEOTIDE SEQUENCE [LARGE SCALE GENOMIC DNA]</scope>
    <source>
        <strain evidence="2 3">cv. SW786</strain>
    </source>
</reference>
<protein>
    <recommendedName>
        <fullName evidence="1">RNase H type-1 domain-containing protein</fullName>
    </recommendedName>
</protein>
<evidence type="ECO:0000259" key="1">
    <source>
        <dbReference type="Pfam" id="PF13456"/>
    </source>
</evidence>
<reference evidence="2" key="2">
    <citation type="submission" date="2021-01" db="UniProtKB">
        <authorList>
            <consortium name="EnsemblPlants"/>
        </authorList>
    </citation>
    <scope>IDENTIFICATION</scope>
</reference>
<dbReference type="Gramene" id="QL10p029361:mrna">
    <property type="protein sequence ID" value="QL10p029361:mrna:CDS:1"/>
    <property type="gene ID" value="QL10p029361"/>
</dbReference>
<organism evidence="2 3">
    <name type="scientific">Quercus lobata</name>
    <name type="common">Valley oak</name>
    <dbReference type="NCBI Taxonomy" id="97700"/>
    <lineage>
        <taxon>Eukaryota</taxon>
        <taxon>Viridiplantae</taxon>
        <taxon>Streptophyta</taxon>
        <taxon>Embryophyta</taxon>
        <taxon>Tracheophyta</taxon>
        <taxon>Spermatophyta</taxon>
        <taxon>Magnoliopsida</taxon>
        <taxon>eudicotyledons</taxon>
        <taxon>Gunneridae</taxon>
        <taxon>Pentapetalae</taxon>
        <taxon>rosids</taxon>
        <taxon>fabids</taxon>
        <taxon>Fagales</taxon>
        <taxon>Fagaceae</taxon>
        <taxon>Quercus</taxon>
    </lineage>
</organism>
<feature type="domain" description="RNase H type-1" evidence="1">
    <location>
        <begin position="16"/>
        <end position="125"/>
    </location>
</feature>
<dbReference type="OMA" id="HIAIDIQ"/>